<protein>
    <recommendedName>
        <fullName evidence="3">Abi family protein</fullName>
    </recommendedName>
</protein>
<dbReference type="Proteomes" id="UP000451233">
    <property type="component" value="Unassembled WGS sequence"/>
</dbReference>
<dbReference type="AlphaFoldDB" id="A0A7K1XTH6"/>
<evidence type="ECO:0000313" key="2">
    <source>
        <dbReference type="Proteomes" id="UP000451233"/>
    </source>
</evidence>
<name>A0A7K1XTH6_9SPHI</name>
<gene>
    <name evidence="1" type="ORF">GS398_03305</name>
</gene>
<comment type="caution">
    <text evidence="1">The sequence shown here is derived from an EMBL/GenBank/DDBJ whole genome shotgun (WGS) entry which is preliminary data.</text>
</comment>
<proteinExistence type="predicted"/>
<organism evidence="1 2">
    <name type="scientific">Hufsiella ginkgonis</name>
    <dbReference type="NCBI Taxonomy" id="2695274"/>
    <lineage>
        <taxon>Bacteria</taxon>
        <taxon>Pseudomonadati</taxon>
        <taxon>Bacteroidota</taxon>
        <taxon>Sphingobacteriia</taxon>
        <taxon>Sphingobacteriales</taxon>
        <taxon>Sphingobacteriaceae</taxon>
        <taxon>Hufsiella</taxon>
    </lineage>
</organism>
<evidence type="ECO:0000313" key="1">
    <source>
        <dbReference type="EMBL" id="MXV14313.1"/>
    </source>
</evidence>
<accession>A0A7K1XTH6</accession>
<dbReference type="RefSeq" id="WP_160905293.1">
    <property type="nucleotide sequence ID" value="NZ_WVHS01000001.1"/>
</dbReference>
<reference evidence="1 2" key="1">
    <citation type="submission" date="2019-11" db="EMBL/GenBank/DDBJ databases">
        <title>Pedobacter sp. HMF7056 Genome sequencing and assembly.</title>
        <authorList>
            <person name="Kang H."/>
            <person name="Kim H."/>
            <person name="Joh K."/>
        </authorList>
    </citation>
    <scope>NUCLEOTIDE SEQUENCE [LARGE SCALE GENOMIC DNA]</scope>
    <source>
        <strain evidence="1 2">HMF7056</strain>
    </source>
</reference>
<evidence type="ECO:0008006" key="3">
    <source>
        <dbReference type="Google" id="ProtNLM"/>
    </source>
</evidence>
<dbReference type="EMBL" id="WVHS01000001">
    <property type="protein sequence ID" value="MXV14313.1"/>
    <property type="molecule type" value="Genomic_DNA"/>
</dbReference>
<sequence>MIYQKPALTVQQLIAQLEARGLAIADKPLAEHFFLNMSYYRLAGYWWPLQADKVQRLD</sequence>
<keyword evidence="2" id="KW-1185">Reference proteome</keyword>